<dbReference type="RefSeq" id="WP_089696559.1">
    <property type="nucleotide sequence ID" value="NZ_FNHL01000002.1"/>
</dbReference>
<protein>
    <submittedName>
        <fullName evidence="2">Uncharacterized protein</fullName>
    </submittedName>
</protein>
<keyword evidence="1" id="KW-1133">Transmembrane helix</keyword>
<reference evidence="3" key="1">
    <citation type="submission" date="2016-10" db="EMBL/GenBank/DDBJ databases">
        <authorList>
            <person name="Varghese N."/>
            <person name="Submissions S."/>
        </authorList>
    </citation>
    <scope>NUCLEOTIDE SEQUENCE [LARGE SCALE GENOMIC DNA]</scope>
    <source>
        <strain evidence="3">CGMCC 1.10119</strain>
    </source>
</reference>
<keyword evidence="1" id="KW-0812">Transmembrane</keyword>
<dbReference type="Proteomes" id="UP000199451">
    <property type="component" value="Unassembled WGS sequence"/>
</dbReference>
<accession>A0A1G9TDC0</accession>
<proteinExistence type="predicted"/>
<dbReference type="AlphaFoldDB" id="A0A1G9TDC0"/>
<gene>
    <name evidence="2" type="ORF">SAMN04487949_1725</name>
</gene>
<evidence type="ECO:0000256" key="1">
    <source>
        <dbReference type="SAM" id="Phobius"/>
    </source>
</evidence>
<dbReference type="STRING" id="660521.SAMN04487949_1725"/>
<evidence type="ECO:0000313" key="3">
    <source>
        <dbReference type="Proteomes" id="UP000199451"/>
    </source>
</evidence>
<feature type="transmembrane region" description="Helical" evidence="1">
    <location>
        <begin position="6"/>
        <end position="29"/>
    </location>
</feature>
<dbReference type="EMBL" id="FNHL01000002">
    <property type="protein sequence ID" value="SDM45676.1"/>
    <property type="molecule type" value="Genomic_DNA"/>
</dbReference>
<name>A0A1G9TDC0_9EURY</name>
<organism evidence="2 3">
    <name type="scientific">Halogranum gelatinilyticum</name>
    <dbReference type="NCBI Taxonomy" id="660521"/>
    <lineage>
        <taxon>Archaea</taxon>
        <taxon>Methanobacteriati</taxon>
        <taxon>Methanobacteriota</taxon>
        <taxon>Stenosarchaea group</taxon>
        <taxon>Halobacteria</taxon>
        <taxon>Halobacteriales</taxon>
        <taxon>Haloferacaceae</taxon>
    </lineage>
</organism>
<sequence>MDRELAWGVGVAAVGLLVLGALAATGAFADPFASGAQRRPVTLYAAGGAILLVVAGAVTTVRAVGDD</sequence>
<feature type="transmembrane region" description="Helical" evidence="1">
    <location>
        <begin position="41"/>
        <end position="64"/>
    </location>
</feature>
<keyword evidence="1" id="KW-0472">Membrane</keyword>
<keyword evidence="3" id="KW-1185">Reference proteome</keyword>
<evidence type="ECO:0000313" key="2">
    <source>
        <dbReference type="EMBL" id="SDM45676.1"/>
    </source>
</evidence>